<dbReference type="InterPro" id="IPR029060">
    <property type="entry name" value="PIN-like_dom_sf"/>
</dbReference>
<dbReference type="GO" id="GO:0004521">
    <property type="term" value="F:RNA endonuclease activity"/>
    <property type="evidence" value="ECO:0007669"/>
    <property type="project" value="InterPro"/>
</dbReference>
<sequence length="245" mass="28816">MGSNRTQRKDWYYIDTSFLISLCDPRDQYHEESKKFLNNPNLSNNAVFFIGWPTLWETTNELIKRHGKKVAKTFFENMIKMGREFQKNFVLVLNPLQVEALLSRKDALKNKQEIFDFLENKTDPDYLIALSVSLFEFEFLTTKQETKRSMTQKYGNSGKNIVFSNEFDLFDAWVTYFMIKVGINKILTFDTDFRDRLGFEIYPIRDLQPKKTKTRKGSITEENVNNGLLFLQKFLEGSADIVSSR</sequence>
<dbReference type="Proteomes" id="UP000066042">
    <property type="component" value="Chromosome"/>
</dbReference>
<name>A0A0S1XE64_THEBA</name>
<dbReference type="AlphaFoldDB" id="A0A0S1XE64"/>
<dbReference type="PANTHER" id="PTHR42188">
    <property type="entry name" value="23S RRNA-SPECIFIC ENDONUCLEASE VAPC20"/>
    <property type="match status" value="1"/>
</dbReference>
<proteinExistence type="predicted"/>
<dbReference type="PATRIC" id="fig|55802.8.peg.2126"/>
<dbReference type="GeneID" id="26137369"/>
<dbReference type="PANTHER" id="PTHR42188:SF1">
    <property type="entry name" value="23S RRNA-SPECIFIC ENDONUCLEASE VAPC20"/>
    <property type="match status" value="1"/>
</dbReference>
<reference evidence="1 2" key="1">
    <citation type="journal article" date="2016" name="Genome Announc.">
        <title>Complete genome sequence of the hyperthermophilic and piezophilic archaeon Thermococcus barophilus Ch5, capable of growth at the expense of hydrogenogenesis from carbon monoxide and formate.</title>
        <authorList>
            <person name="Oger P."/>
            <person name="Sokolova T.G."/>
            <person name="Kozhevnikova D.A."/>
            <person name="Taranov E.A."/>
            <person name="Vannier P."/>
            <person name="Lee H.S."/>
            <person name="Kwon K.K."/>
            <person name="Kang S.G."/>
            <person name="Lee J.H."/>
            <person name="Bonch-Osmolovskaya E.A."/>
            <person name="Lebedinsky A.V."/>
        </authorList>
    </citation>
    <scope>NUCLEOTIDE SEQUENCE [LARGE SCALE GENOMIC DNA]</scope>
    <source>
        <strain evidence="2">Ch5</strain>
    </source>
</reference>
<dbReference type="GO" id="GO:0016075">
    <property type="term" value="P:rRNA catabolic process"/>
    <property type="evidence" value="ECO:0007669"/>
    <property type="project" value="TreeGrafter"/>
</dbReference>
<gene>
    <name evidence="1" type="ORF">TBCH5v1_2145</name>
</gene>
<protein>
    <submittedName>
        <fullName evidence="1">Uncharacterized protein</fullName>
    </submittedName>
</protein>
<dbReference type="STRING" id="55802.TBCH5v1_2145"/>
<evidence type="ECO:0000313" key="2">
    <source>
        <dbReference type="Proteomes" id="UP000066042"/>
    </source>
</evidence>
<organism evidence="1 2">
    <name type="scientific">Thermococcus barophilus</name>
    <dbReference type="NCBI Taxonomy" id="55802"/>
    <lineage>
        <taxon>Archaea</taxon>
        <taxon>Methanobacteriati</taxon>
        <taxon>Methanobacteriota</taxon>
        <taxon>Thermococci</taxon>
        <taxon>Thermococcales</taxon>
        <taxon>Thermococcaceae</taxon>
        <taxon>Thermococcus</taxon>
    </lineage>
</organism>
<dbReference type="Gene3D" id="3.40.50.1010">
    <property type="entry name" value="5'-nuclease"/>
    <property type="match status" value="1"/>
</dbReference>
<accession>A0A0S1XE64</accession>
<dbReference type="RefSeq" id="WP_056934503.1">
    <property type="nucleotide sequence ID" value="NZ_CP013050.1"/>
</dbReference>
<dbReference type="SUPFAM" id="SSF88723">
    <property type="entry name" value="PIN domain-like"/>
    <property type="match status" value="1"/>
</dbReference>
<evidence type="ECO:0000313" key="1">
    <source>
        <dbReference type="EMBL" id="ALM76046.1"/>
    </source>
</evidence>
<dbReference type="InterPro" id="IPR039018">
    <property type="entry name" value="VapC20-like"/>
</dbReference>
<dbReference type="EMBL" id="CP013050">
    <property type="protein sequence ID" value="ALM76046.1"/>
    <property type="molecule type" value="Genomic_DNA"/>
</dbReference>